<evidence type="ECO:0000256" key="1">
    <source>
        <dbReference type="ARBA" id="ARBA00022679"/>
    </source>
</evidence>
<dbReference type="EMBL" id="MASU01000019">
    <property type="protein sequence ID" value="PXY18752.1"/>
    <property type="molecule type" value="Genomic_DNA"/>
</dbReference>
<comment type="caution">
    <text evidence="6">The sequence shown here is derived from an EMBL/GenBank/DDBJ whole genome shotgun (WGS) entry which is preliminary data.</text>
</comment>
<dbReference type="Pfam" id="PF12804">
    <property type="entry name" value="NTP_transf_3"/>
    <property type="match status" value="1"/>
</dbReference>
<dbReference type="AlphaFoldDB" id="A0A318LAU9"/>
<protein>
    <submittedName>
        <fullName evidence="6">2-phospho-L-lactate guanylyltransferase</fullName>
    </submittedName>
</protein>
<dbReference type="InterPro" id="IPR002835">
    <property type="entry name" value="CofC"/>
</dbReference>
<accession>A0A318LAU9</accession>
<sequence>MWNVVVPLKELDRAKSRLRRGGLDAKAYARAFALDTVAAVRACAGIGELLVVTDDTELRRVLRPLGCHFCAQGSLPGLNAAVRLGRDRLRQLSDDGPCAVLVGDLPALRPGELDDALRAAAETGGQAFVADTAGSGTTLLAAANPVLLNPAFGRDSAALHEKAGAVRLAGEYPSLRLDVDTAAGLESAAAYGLGVHTTRLWRRRPVPR</sequence>
<evidence type="ECO:0000313" key="6">
    <source>
        <dbReference type="EMBL" id="PXY18752.1"/>
    </source>
</evidence>
<keyword evidence="7" id="KW-1185">Reference proteome</keyword>
<keyword evidence="2 6" id="KW-0548">Nucleotidyltransferase</keyword>
<dbReference type="SUPFAM" id="SSF53448">
    <property type="entry name" value="Nucleotide-diphospho-sugar transferases"/>
    <property type="match status" value="1"/>
</dbReference>
<organism evidence="6 7">
    <name type="scientific">Prauserella flavalba</name>
    <dbReference type="NCBI Taxonomy" id="1477506"/>
    <lineage>
        <taxon>Bacteria</taxon>
        <taxon>Bacillati</taxon>
        <taxon>Actinomycetota</taxon>
        <taxon>Actinomycetes</taxon>
        <taxon>Pseudonocardiales</taxon>
        <taxon>Pseudonocardiaceae</taxon>
        <taxon>Prauserella</taxon>
    </lineage>
</organism>
<dbReference type="NCBIfam" id="TIGR03552">
    <property type="entry name" value="F420_cofC"/>
    <property type="match status" value="1"/>
</dbReference>
<dbReference type="Proteomes" id="UP000247892">
    <property type="component" value="Unassembled WGS sequence"/>
</dbReference>
<feature type="domain" description="MobA-like NTP transferase" evidence="5">
    <location>
        <begin position="36"/>
        <end position="169"/>
    </location>
</feature>
<evidence type="ECO:0000256" key="3">
    <source>
        <dbReference type="ARBA" id="ARBA00022741"/>
    </source>
</evidence>
<evidence type="ECO:0000259" key="5">
    <source>
        <dbReference type="Pfam" id="PF12804"/>
    </source>
</evidence>
<evidence type="ECO:0000313" key="7">
    <source>
        <dbReference type="Proteomes" id="UP000247892"/>
    </source>
</evidence>
<gene>
    <name evidence="6" type="ORF">BA062_34680</name>
</gene>
<dbReference type="OrthoDB" id="9151145at2"/>
<evidence type="ECO:0000256" key="2">
    <source>
        <dbReference type="ARBA" id="ARBA00022695"/>
    </source>
</evidence>
<reference evidence="6 7" key="1">
    <citation type="submission" date="2016-07" db="EMBL/GenBank/DDBJ databases">
        <title>Draft genome sequence of Prauserella sp. YIM 121212, isolated from alkaline soil.</title>
        <authorList>
            <person name="Ruckert C."/>
            <person name="Albersmeier A."/>
            <person name="Jiang C.-L."/>
            <person name="Jiang Y."/>
            <person name="Kalinowski J."/>
            <person name="Schneider O."/>
            <person name="Winkler A."/>
            <person name="Zotchev S.B."/>
        </authorList>
    </citation>
    <scope>NUCLEOTIDE SEQUENCE [LARGE SCALE GENOMIC DNA]</scope>
    <source>
        <strain evidence="6 7">YIM 121212</strain>
    </source>
</reference>
<evidence type="ECO:0000256" key="4">
    <source>
        <dbReference type="ARBA" id="ARBA00023134"/>
    </source>
</evidence>
<keyword evidence="1 6" id="KW-0808">Transferase</keyword>
<dbReference type="RefSeq" id="WP_110343482.1">
    <property type="nucleotide sequence ID" value="NZ_JBHVKT010000003.1"/>
</dbReference>
<dbReference type="InterPro" id="IPR029044">
    <property type="entry name" value="Nucleotide-diphossugar_trans"/>
</dbReference>
<keyword evidence="3" id="KW-0547">Nucleotide-binding</keyword>
<dbReference type="GO" id="GO:0005525">
    <property type="term" value="F:GTP binding"/>
    <property type="evidence" value="ECO:0007669"/>
    <property type="project" value="UniProtKB-KW"/>
</dbReference>
<dbReference type="InterPro" id="IPR025877">
    <property type="entry name" value="MobA-like_NTP_Trfase"/>
</dbReference>
<dbReference type="GO" id="GO:0043814">
    <property type="term" value="F:phospholactate guanylyltransferase activity"/>
    <property type="evidence" value="ECO:0007669"/>
    <property type="project" value="InterPro"/>
</dbReference>
<dbReference type="PANTHER" id="PTHR40392:SF1">
    <property type="entry name" value="2-PHOSPHO-L-LACTATE GUANYLYLTRANSFERASE"/>
    <property type="match status" value="1"/>
</dbReference>
<dbReference type="Gene3D" id="3.90.550.10">
    <property type="entry name" value="Spore Coat Polysaccharide Biosynthesis Protein SpsA, Chain A"/>
    <property type="match status" value="1"/>
</dbReference>
<name>A0A318LAU9_9PSEU</name>
<proteinExistence type="predicted"/>
<keyword evidence="4" id="KW-0342">GTP-binding</keyword>
<dbReference type="PANTHER" id="PTHR40392">
    <property type="entry name" value="2-PHOSPHO-L-LACTATE GUANYLYLTRANSFERASE"/>
    <property type="match status" value="1"/>
</dbReference>